<feature type="compositionally biased region" description="Low complexity" evidence="1">
    <location>
        <begin position="315"/>
        <end position="328"/>
    </location>
</feature>
<evidence type="ECO:0000256" key="1">
    <source>
        <dbReference type="SAM" id="MobiDB-lite"/>
    </source>
</evidence>
<sequence length="628" mass="68277">MANHSFQYLLSSPDVPPSPFPQYPSQPPLDNTGHYNLSSLRRPIQNPHFLREFTATPYSAPQSRTNLHQIPAQSSMPDPKAYSQPTSRIGFSSREAYAQPTSPMDFPSPGIEFSSGRSALLRDNNHQTRPDIVQSFQSVNGRHYTPGSFSSGYDLPPRSDFSAVTSQKGHLGSSQRGALQWKETVICSNVDASRLHLPTPPHSSYSSPPLPTPNSGRSYGPGHDHHVVSILNNDINPTKTFSIPQSSQNLFPRCEPSTMLAPSAGPCFSRPLSHEPLSTSPSSLSPRLSGHPSTLNSLSSLAHLADPRLSGRSVSCSPLPLGEESPSSIRGSSGEADSSLVGSGTNSIQSTPVSLVHSAPDGVQPSPVSTGQAEQVQYRTVNLGISEKSLAKATSALKTKLLNQAISQLQAEQEEKVVDLADTHGVVVSRLKKLAGTSKHHRKRRVNSVQDAILHAKSKELNQGRRYKAKINEIRQAAELDHDLQNAKTDPDKLKVLMDELEEHQQAKKDVARASNKAGAMKATKLLQGFNSDFQELRGTTDIAGFGFFVRGSFESSIKPTIVGGGPVLEFFQKYFNKDPWEMACLFEAFVTTYNKVGSRKLLHSEKAKVTSKTISESLAHITGIDKI</sequence>
<dbReference type="Proteomes" id="UP001150217">
    <property type="component" value="Unassembled WGS sequence"/>
</dbReference>
<evidence type="ECO:0000313" key="2">
    <source>
        <dbReference type="EMBL" id="KAJ4477078.1"/>
    </source>
</evidence>
<feature type="region of interest" description="Disordered" evidence="1">
    <location>
        <begin position="265"/>
        <end position="294"/>
    </location>
</feature>
<feature type="compositionally biased region" description="Polar residues" evidence="1">
    <location>
        <begin position="340"/>
        <end position="353"/>
    </location>
</feature>
<dbReference type="EMBL" id="JANVFT010000068">
    <property type="protein sequence ID" value="KAJ4477078.1"/>
    <property type="molecule type" value="Genomic_DNA"/>
</dbReference>
<feature type="compositionally biased region" description="Low complexity" evidence="1">
    <location>
        <begin position="274"/>
        <end position="293"/>
    </location>
</feature>
<feature type="region of interest" description="Disordered" evidence="1">
    <location>
        <begin position="1"/>
        <end position="39"/>
    </location>
</feature>
<name>A0ABQ8V6M0_9AGAR</name>
<organism evidence="2 3">
    <name type="scientific">Lentinula lateritia</name>
    <dbReference type="NCBI Taxonomy" id="40482"/>
    <lineage>
        <taxon>Eukaryota</taxon>
        <taxon>Fungi</taxon>
        <taxon>Dikarya</taxon>
        <taxon>Basidiomycota</taxon>
        <taxon>Agaricomycotina</taxon>
        <taxon>Agaricomycetes</taxon>
        <taxon>Agaricomycetidae</taxon>
        <taxon>Agaricales</taxon>
        <taxon>Marasmiineae</taxon>
        <taxon>Omphalotaceae</taxon>
        <taxon>Lentinula</taxon>
    </lineage>
</organism>
<comment type="caution">
    <text evidence="2">The sequence shown here is derived from an EMBL/GenBank/DDBJ whole genome shotgun (WGS) entry which is preliminary data.</text>
</comment>
<feature type="region of interest" description="Disordered" evidence="1">
    <location>
        <begin position="313"/>
        <end position="371"/>
    </location>
</feature>
<accession>A0ABQ8V6M0</accession>
<protein>
    <submittedName>
        <fullName evidence="2">Uncharacterized protein</fullName>
    </submittedName>
</protein>
<gene>
    <name evidence="2" type="ORF">C8R41DRAFT_923100</name>
</gene>
<keyword evidence="3" id="KW-1185">Reference proteome</keyword>
<evidence type="ECO:0000313" key="3">
    <source>
        <dbReference type="Proteomes" id="UP001150217"/>
    </source>
</evidence>
<feature type="compositionally biased region" description="Pro residues" evidence="1">
    <location>
        <begin position="14"/>
        <end position="27"/>
    </location>
</feature>
<proteinExistence type="predicted"/>
<feature type="compositionally biased region" description="Polar residues" evidence="1">
    <location>
        <begin position="1"/>
        <end position="10"/>
    </location>
</feature>
<feature type="region of interest" description="Disordered" evidence="1">
    <location>
        <begin position="197"/>
        <end position="221"/>
    </location>
</feature>
<reference evidence="2" key="1">
    <citation type="submission" date="2022-08" db="EMBL/GenBank/DDBJ databases">
        <title>A Global Phylogenomic Analysis of the Shiitake Genus Lentinula.</title>
        <authorList>
            <consortium name="DOE Joint Genome Institute"/>
            <person name="Sierra-Patev S."/>
            <person name="Min B."/>
            <person name="Naranjo-Ortiz M."/>
            <person name="Looney B."/>
            <person name="Konkel Z."/>
            <person name="Slot J.C."/>
            <person name="Sakamoto Y."/>
            <person name="Steenwyk J.L."/>
            <person name="Rokas A."/>
            <person name="Carro J."/>
            <person name="Camarero S."/>
            <person name="Ferreira P."/>
            <person name="Molpeceres G."/>
            <person name="Ruiz-Duenas F.J."/>
            <person name="Serrano A."/>
            <person name="Henrissat B."/>
            <person name="Drula E."/>
            <person name="Hughes K.W."/>
            <person name="Mata J.L."/>
            <person name="Ishikawa N.K."/>
            <person name="Vargas-Isla R."/>
            <person name="Ushijima S."/>
            <person name="Smith C.A."/>
            <person name="Ahrendt S."/>
            <person name="Andreopoulos W."/>
            <person name="He G."/>
            <person name="Labutti K."/>
            <person name="Lipzen A."/>
            <person name="Ng V."/>
            <person name="Riley R."/>
            <person name="Sandor L."/>
            <person name="Barry K."/>
            <person name="Martinez A.T."/>
            <person name="Xiao Y."/>
            <person name="Gibbons J.G."/>
            <person name="Terashima K."/>
            <person name="Grigoriev I.V."/>
            <person name="Hibbett D.S."/>
        </authorList>
    </citation>
    <scope>NUCLEOTIDE SEQUENCE</scope>
    <source>
        <strain evidence="2">RHP3577 ss4</strain>
    </source>
</reference>